<protein>
    <submittedName>
        <fullName evidence="5">Peptide/nickel transport system substrate-binding protein</fullName>
    </submittedName>
</protein>
<keyword evidence="3" id="KW-0732">Signal</keyword>
<dbReference type="GO" id="GO:0043190">
    <property type="term" value="C:ATP-binding cassette (ABC) transporter complex"/>
    <property type="evidence" value="ECO:0007669"/>
    <property type="project" value="InterPro"/>
</dbReference>
<evidence type="ECO:0000313" key="6">
    <source>
        <dbReference type="Proteomes" id="UP000319449"/>
    </source>
</evidence>
<dbReference type="Pfam" id="PF00496">
    <property type="entry name" value="SBP_bac_5"/>
    <property type="match status" value="1"/>
</dbReference>
<evidence type="ECO:0000256" key="2">
    <source>
        <dbReference type="ARBA" id="ARBA00022448"/>
    </source>
</evidence>
<dbReference type="OrthoDB" id="9772924at2"/>
<dbReference type="GO" id="GO:1904680">
    <property type="term" value="F:peptide transmembrane transporter activity"/>
    <property type="evidence" value="ECO:0007669"/>
    <property type="project" value="TreeGrafter"/>
</dbReference>
<dbReference type="GO" id="GO:0030288">
    <property type="term" value="C:outer membrane-bounded periplasmic space"/>
    <property type="evidence" value="ECO:0007669"/>
    <property type="project" value="UniProtKB-ARBA"/>
</dbReference>
<dbReference type="RefSeq" id="WP_145025841.1">
    <property type="nucleotide sequence ID" value="NZ_VLLN01000040.1"/>
</dbReference>
<organism evidence="5 6">
    <name type="scientific">Geobacter argillaceus</name>
    <dbReference type="NCBI Taxonomy" id="345631"/>
    <lineage>
        <taxon>Bacteria</taxon>
        <taxon>Pseudomonadati</taxon>
        <taxon>Thermodesulfobacteriota</taxon>
        <taxon>Desulfuromonadia</taxon>
        <taxon>Geobacterales</taxon>
        <taxon>Geobacteraceae</taxon>
        <taxon>Geobacter</taxon>
    </lineage>
</organism>
<proteinExistence type="inferred from homology"/>
<dbReference type="Gene3D" id="3.40.190.10">
    <property type="entry name" value="Periplasmic binding protein-like II"/>
    <property type="match status" value="1"/>
</dbReference>
<dbReference type="InterPro" id="IPR039424">
    <property type="entry name" value="SBP_5"/>
</dbReference>
<dbReference type="PANTHER" id="PTHR30290:SF9">
    <property type="entry name" value="OLIGOPEPTIDE-BINDING PROTEIN APPA"/>
    <property type="match status" value="1"/>
</dbReference>
<name>A0A562V6G9_9BACT</name>
<feature type="domain" description="Solute-binding protein family 5" evidence="4">
    <location>
        <begin position="90"/>
        <end position="440"/>
    </location>
</feature>
<sequence>MPAHPTPLTADAAPSPPVQWLHRTKLTIILRLTILFILFLTTPATGSLRVIDSSSEPTTLHPHRSFDQYSDVIINQIYEGLIDYDSNGRLVPRLAVRWQELSPTRYRFWLRKGVRFHNGEPFDARAVQFSVDRQIHRKPPAANAMMLDPELRVEIVDSYTVDLVTRRPDARLPSTLPMFLMIVPPKYLSKVGDDGLERQPVGTGPYCFAGRTPGHSIRLSANRDYWEPGLPRINDVTFLFVPRNQQVDALMQGRADLVTKLRGTDSLTVMSGPNTRVTKRQEAVAFWVSLKNYDSPFSDRRVRQAVNYAVNRAHLIEYVDKGSSASLSTPPSSVENGYNAALKPYPFDLERARRLLAEAGYPLGFKVRVLASEDTADLVRAIQSQLKMVGLEMDLTIVPWQRFLRLAMEDKTKSRRPGRKWDMTAWITSNPTLNAFFMPTALFYSQSPYSIMYDPAFDQQLLSYVREASPKLRREKLNDLQTRAFNEAYGIYVAQRVQIYGLHWDLSIENHPTGMLTGRTLAEAYWNEQPGSLWDERSQPVKRTVRGRNATGNHK</sequence>
<reference evidence="5 6" key="1">
    <citation type="submission" date="2019-07" db="EMBL/GenBank/DDBJ databases">
        <title>Genomic Encyclopedia of Archaeal and Bacterial Type Strains, Phase II (KMG-II): from individual species to whole genera.</title>
        <authorList>
            <person name="Goeker M."/>
        </authorList>
    </citation>
    <scope>NUCLEOTIDE SEQUENCE [LARGE SCALE GENOMIC DNA]</scope>
    <source>
        <strain evidence="5 6">ATCC BAA-1139</strain>
    </source>
</reference>
<dbReference type="AlphaFoldDB" id="A0A562V6G9"/>
<gene>
    <name evidence="5" type="ORF">JN12_03860</name>
</gene>
<evidence type="ECO:0000313" key="5">
    <source>
        <dbReference type="EMBL" id="TWJ13422.1"/>
    </source>
</evidence>
<keyword evidence="2" id="KW-0813">Transport</keyword>
<dbReference type="Gene3D" id="3.10.105.10">
    <property type="entry name" value="Dipeptide-binding Protein, Domain 3"/>
    <property type="match status" value="1"/>
</dbReference>
<dbReference type="PIRSF" id="PIRSF002741">
    <property type="entry name" value="MppA"/>
    <property type="match status" value="1"/>
</dbReference>
<keyword evidence="6" id="KW-1185">Reference proteome</keyword>
<evidence type="ECO:0000256" key="3">
    <source>
        <dbReference type="ARBA" id="ARBA00022729"/>
    </source>
</evidence>
<dbReference type="Gene3D" id="3.90.76.10">
    <property type="entry name" value="Dipeptide-binding Protein, Domain 1"/>
    <property type="match status" value="1"/>
</dbReference>
<dbReference type="InterPro" id="IPR030678">
    <property type="entry name" value="Peptide/Ni-bd"/>
</dbReference>
<dbReference type="EMBL" id="VLLN01000040">
    <property type="protein sequence ID" value="TWJ13422.1"/>
    <property type="molecule type" value="Genomic_DNA"/>
</dbReference>
<dbReference type="Proteomes" id="UP000319449">
    <property type="component" value="Unassembled WGS sequence"/>
</dbReference>
<dbReference type="CDD" id="cd00995">
    <property type="entry name" value="PBP2_NikA_DppA_OppA_like"/>
    <property type="match status" value="1"/>
</dbReference>
<dbReference type="GO" id="GO:0015833">
    <property type="term" value="P:peptide transport"/>
    <property type="evidence" value="ECO:0007669"/>
    <property type="project" value="TreeGrafter"/>
</dbReference>
<evidence type="ECO:0000259" key="4">
    <source>
        <dbReference type="Pfam" id="PF00496"/>
    </source>
</evidence>
<accession>A0A562V6G9</accession>
<evidence type="ECO:0000256" key="1">
    <source>
        <dbReference type="ARBA" id="ARBA00005695"/>
    </source>
</evidence>
<dbReference type="SUPFAM" id="SSF53850">
    <property type="entry name" value="Periplasmic binding protein-like II"/>
    <property type="match status" value="1"/>
</dbReference>
<comment type="caution">
    <text evidence="5">The sequence shown here is derived from an EMBL/GenBank/DDBJ whole genome shotgun (WGS) entry which is preliminary data.</text>
</comment>
<comment type="similarity">
    <text evidence="1">Belongs to the bacterial solute-binding protein 5 family.</text>
</comment>
<dbReference type="PANTHER" id="PTHR30290">
    <property type="entry name" value="PERIPLASMIC BINDING COMPONENT OF ABC TRANSPORTER"/>
    <property type="match status" value="1"/>
</dbReference>
<dbReference type="InterPro" id="IPR000914">
    <property type="entry name" value="SBP_5_dom"/>
</dbReference>